<comment type="cofactor">
    <cofactor evidence="1">
        <name>FAD</name>
        <dbReference type="ChEBI" id="CHEBI:57692"/>
    </cofactor>
</comment>
<feature type="domain" description="Amine oxidase" evidence="4">
    <location>
        <begin position="16"/>
        <end position="444"/>
    </location>
</feature>
<evidence type="ECO:0000313" key="5">
    <source>
        <dbReference type="EMBL" id="MFC0472444.1"/>
    </source>
</evidence>
<gene>
    <name evidence="5" type="ORF">ACFFHM_18640</name>
</gene>
<dbReference type="SUPFAM" id="SSF51905">
    <property type="entry name" value="FAD/NAD(P)-binding domain"/>
    <property type="match status" value="1"/>
</dbReference>
<dbReference type="Gene3D" id="3.50.50.60">
    <property type="entry name" value="FAD/NAD(P)-binding domain"/>
    <property type="match status" value="1"/>
</dbReference>
<evidence type="ECO:0000313" key="6">
    <source>
        <dbReference type="Proteomes" id="UP001589838"/>
    </source>
</evidence>
<protein>
    <submittedName>
        <fullName evidence="5">Flavin monoamine oxidase family protein</fullName>
    </submittedName>
</protein>
<dbReference type="PRINTS" id="PR00757">
    <property type="entry name" value="AMINEOXDASEF"/>
</dbReference>
<dbReference type="InterPro" id="IPR002937">
    <property type="entry name" value="Amino_oxidase"/>
</dbReference>
<proteinExistence type="inferred from homology"/>
<dbReference type="InterPro" id="IPR050703">
    <property type="entry name" value="Flavin_MAO"/>
</dbReference>
<dbReference type="InterPro" id="IPR036188">
    <property type="entry name" value="FAD/NAD-bd_sf"/>
</dbReference>
<accession>A0ABV6KGL6</accession>
<keyword evidence="6" id="KW-1185">Reference proteome</keyword>
<evidence type="ECO:0000256" key="1">
    <source>
        <dbReference type="ARBA" id="ARBA00001974"/>
    </source>
</evidence>
<organism evidence="5 6">
    <name type="scientific">Halalkalibacter kiskunsagensis</name>
    <dbReference type="NCBI Taxonomy" id="1548599"/>
    <lineage>
        <taxon>Bacteria</taxon>
        <taxon>Bacillati</taxon>
        <taxon>Bacillota</taxon>
        <taxon>Bacilli</taxon>
        <taxon>Bacillales</taxon>
        <taxon>Bacillaceae</taxon>
        <taxon>Halalkalibacter</taxon>
    </lineage>
</organism>
<dbReference type="RefSeq" id="WP_335963635.1">
    <property type="nucleotide sequence ID" value="NZ_JAXBLX010000057.1"/>
</dbReference>
<dbReference type="SUPFAM" id="SSF54373">
    <property type="entry name" value="FAD-linked reductases, C-terminal domain"/>
    <property type="match status" value="1"/>
</dbReference>
<comment type="similarity">
    <text evidence="2">Belongs to the flavin monoamine oxidase family.</text>
</comment>
<dbReference type="EMBL" id="JBHLUX010000077">
    <property type="protein sequence ID" value="MFC0472444.1"/>
    <property type="molecule type" value="Genomic_DNA"/>
</dbReference>
<dbReference type="PANTHER" id="PTHR43563">
    <property type="entry name" value="AMINE OXIDASE"/>
    <property type="match status" value="1"/>
</dbReference>
<dbReference type="Pfam" id="PF01593">
    <property type="entry name" value="Amino_oxidase"/>
    <property type="match status" value="1"/>
</dbReference>
<evidence type="ECO:0000256" key="2">
    <source>
        <dbReference type="ARBA" id="ARBA00005995"/>
    </source>
</evidence>
<dbReference type="InterPro" id="IPR001613">
    <property type="entry name" value="Flavin_amine_oxidase"/>
</dbReference>
<name>A0ABV6KGL6_9BACI</name>
<reference evidence="5 6" key="1">
    <citation type="submission" date="2024-09" db="EMBL/GenBank/DDBJ databases">
        <authorList>
            <person name="Sun Q."/>
            <person name="Mori K."/>
        </authorList>
    </citation>
    <scope>NUCLEOTIDE SEQUENCE [LARGE SCALE GENOMIC DNA]</scope>
    <source>
        <strain evidence="5 6">NCAIM B.02610</strain>
    </source>
</reference>
<evidence type="ECO:0000256" key="3">
    <source>
        <dbReference type="ARBA" id="ARBA00023002"/>
    </source>
</evidence>
<comment type="caution">
    <text evidence="5">The sequence shown here is derived from an EMBL/GenBank/DDBJ whole genome shotgun (WGS) entry which is preliminary data.</text>
</comment>
<dbReference type="Proteomes" id="UP001589838">
    <property type="component" value="Unassembled WGS sequence"/>
</dbReference>
<dbReference type="PANTHER" id="PTHR43563:SF1">
    <property type="entry name" value="AMINE OXIDASE [FLAVIN-CONTAINING] B"/>
    <property type="match status" value="1"/>
</dbReference>
<sequence length="450" mass="49919">MSNKKKVDIVIVGAGLAGLTAALELKKHNYSYVVLEARSRLGGRIHSTISSDGVTVDLGAQWIGPHHKRMLGLIEEFGLQLVPTFRTGKTIYEMQGKRKQTNGKLPIMSPIVIADIMKMKRKIDKISREIPSGAPWTSKLAQQLDKITVAELIKTILLTKAGVSFAKLLIEEALCANVYEVSALDFLWCIRAAGSIDHLLAAEDYWIAEGAETLINRISDSLGETIQLNQPVQRVMYNEKKVTVYTGKESWQAKKVIVTTPPNLLTRISFDPPLPARRVQLSERAGLPSVIKLICVYERPFWREAGLSGTAYSDQTPVKLTIDSSPLDGRRGVLTILIGGDSARQIETLPLKLRQIEVKKALVRLFGEKAAYPIAMFEKDWSAEEWTRGGYATHFATGVISQFATSLTSPVGPIHWAGTETASEWRMYMEGAVQSSERVVHEVIHEITKE</sequence>
<evidence type="ECO:0000259" key="4">
    <source>
        <dbReference type="Pfam" id="PF01593"/>
    </source>
</evidence>
<keyword evidence="3" id="KW-0560">Oxidoreductase</keyword>